<protein>
    <submittedName>
        <fullName evidence="2">Uncharacterized protein</fullName>
    </submittedName>
</protein>
<dbReference type="Proteomes" id="UP000265663">
    <property type="component" value="Unassembled WGS sequence"/>
</dbReference>
<dbReference type="EMBL" id="KE747814">
    <property type="protein sequence ID" value="RMZ67883.1"/>
    <property type="molecule type" value="Genomic_DNA"/>
</dbReference>
<evidence type="ECO:0000256" key="1">
    <source>
        <dbReference type="SAM" id="Phobius"/>
    </source>
</evidence>
<name>A0A3M7M046_9PLEO</name>
<evidence type="ECO:0000313" key="2">
    <source>
        <dbReference type="EMBL" id="RMZ67883.1"/>
    </source>
</evidence>
<sequence>MCSMTAPICIDMVRSYKATDTGRHWRRNNQWAVDPVTGYVDYSLAPTYIERRNVLYTWAAFLGERIYAYWYVKIDFFVLFCVILYNNLLNTIQLQSCMFHTVSTLVVLLSRLTHSLLLTCCTRFTTRSNILTISSLTNFGSSC</sequence>
<accession>A0A3M7M046</accession>
<keyword evidence="1" id="KW-0472">Membrane</keyword>
<evidence type="ECO:0000313" key="3">
    <source>
        <dbReference type="Proteomes" id="UP000265663"/>
    </source>
</evidence>
<proteinExistence type="predicted"/>
<keyword evidence="1" id="KW-1133">Transmembrane helix</keyword>
<feature type="transmembrane region" description="Helical" evidence="1">
    <location>
        <begin position="66"/>
        <end position="85"/>
    </location>
</feature>
<reference evidence="2 3" key="1">
    <citation type="journal article" date="2014" name="PLoS ONE">
        <title>De novo Genome Assembly of the Fungal Plant Pathogen Pyrenophora semeniperda.</title>
        <authorList>
            <person name="Soliai M.M."/>
            <person name="Meyer S.E."/>
            <person name="Udall J.A."/>
            <person name="Elzinga D.E."/>
            <person name="Hermansen R.A."/>
            <person name="Bodily P.M."/>
            <person name="Hart A.A."/>
            <person name="Coleman C.E."/>
        </authorList>
    </citation>
    <scope>NUCLEOTIDE SEQUENCE [LARGE SCALE GENOMIC DNA]</scope>
    <source>
        <strain evidence="2 3">CCB06</strain>
        <tissue evidence="2">Mycelium</tissue>
    </source>
</reference>
<gene>
    <name evidence="2" type="ORF">GMOD_00003942</name>
</gene>
<keyword evidence="3" id="KW-1185">Reference proteome</keyword>
<organism evidence="2 3">
    <name type="scientific">Pyrenophora seminiperda CCB06</name>
    <dbReference type="NCBI Taxonomy" id="1302712"/>
    <lineage>
        <taxon>Eukaryota</taxon>
        <taxon>Fungi</taxon>
        <taxon>Dikarya</taxon>
        <taxon>Ascomycota</taxon>
        <taxon>Pezizomycotina</taxon>
        <taxon>Dothideomycetes</taxon>
        <taxon>Pleosporomycetidae</taxon>
        <taxon>Pleosporales</taxon>
        <taxon>Pleosporineae</taxon>
        <taxon>Pleosporaceae</taxon>
        <taxon>Pyrenophora</taxon>
    </lineage>
</organism>
<keyword evidence="1" id="KW-0812">Transmembrane</keyword>
<dbReference type="AlphaFoldDB" id="A0A3M7M046"/>